<protein>
    <submittedName>
        <fullName evidence="3">Uncharacterized protein</fullName>
    </submittedName>
</protein>
<comment type="caution">
    <text evidence="3">The sequence shown here is derived from an EMBL/GenBank/DDBJ whole genome shotgun (WGS) entry which is preliminary data.</text>
</comment>
<feature type="compositionally biased region" description="Polar residues" evidence="2">
    <location>
        <begin position="474"/>
        <end position="484"/>
    </location>
</feature>
<evidence type="ECO:0000256" key="2">
    <source>
        <dbReference type="SAM" id="MobiDB-lite"/>
    </source>
</evidence>
<feature type="region of interest" description="Disordered" evidence="2">
    <location>
        <begin position="1"/>
        <end position="133"/>
    </location>
</feature>
<evidence type="ECO:0000256" key="1">
    <source>
        <dbReference type="SAM" id="Coils"/>
    </source>
</evidence>
<dbReference type="EMBL" id="BEXD01000180">
    <property type="protein sequence ID" value="GBB85033.1"/>
    <property type="molecule type" value="Genomic_DNA"/>
</dbReference>
<keyword evidence="4" id="KW-1185">Reference proteome</keyword>
<feature type="compositionally biased region" description="Basic and acidic residues" evidence="2">
    <location>
        <begin position="64"/>
        <end position="83"/>
    </location>
</feature>
<reference evidence="3 4" key="1">
    <citation type="submission" date="2017-11" db="EMBL/GenBank/DDBJ databases">
        <title>The genome of Rhizophagus clarus HR1 reveals common genetic basis of auxotrophy among arbuscular mycorrhizal fungi.</title>
        <authorList>
            <person name="Kobayashi Y."/>
        </authorList>
    </citation>
    <scope>NUCLEOTIDE SEQUENCE [LARGE SCALE GENOMIC DNA]</scope>
    <source>
        <strain evidence="3 4">HR1</strain>
    </source>
</reference>
<evidence type="ECO:0000313" key="4">
    <source>
        <dbReference type="Proteomes" id="UP000247702"/>
    </source>
</evidence>
<organism evidence="3 4">
    <name type="scientific">Rhizophagus clarus</name>
    <dbReference type="NCBI Taxonomy" id="94130"/>
    <lineage>
        <taxon>Eukaryota</taxon>
        <taxon>Fungi</taxon>
        <taxon>Fungi incertae sedis</taxon>
        <taxon>Mucoromycota</taxon>
        <taxon>Glomeromycotina</taxon>
        <taxon>Glomeromycetes</taxon>
        <taxon>Glomerales</taxon>
        <taxon>Glomeraceae</taxon>
        <taxon>Rhizophagus</taxon>
    </lineage>
</organism>
<feature type="region of interest" description="Disordered" evidence="2">
    <location>
        <begin position="457"/>
        <end position="502"/>
    </location>
</feature>
<feature type="coiled-coil region" evidence="1">
    <location>
        <begin position="142"/>
        <end position="194"/>
    </location>
</feature>
<evidence type="ECO:0000313" key="3">
    <source>
        <dbReference type="EMBL" id="GBB85033.1"/>
    </source>
</evidence>
<dbReference type="AlphaFoldDB" id="A0A2Z6Q4H9"/>
<dbReference type="STRING" id="94130.A0A2Z6Q4H9"/>
<feature type="compositionally biased region" description="Low complexity" evidence="2">
    <location>
        <begin position="492"/>
        <end position="501"/>
    </location>
</feature>
<name>A0A2Z6Q4H9_9GLOM</name>
<proteinExistence type="predicted"/>
<feature type="compositionally biased region" description="Basic and acidic residues" evidence="2">
    <location>
        <begin position="464"/>
        <end position="473"/>
    </location>
</feature>
<gene>
    <name evidence="3" type="ORF">RclHR1_01160027</name>
</gene>
<accession>A0A2Z6Q4H9</accession>
<feature type="compositionally biased region" description="Low complexity" evidence="2">
    <location>
        <begin position="48"/>
        <end position="60"/>
    </location>
</feature>
<keyword evidence="1" id="KW-0175">Coiled coil</keyword>
<feature type="compositionally biased region" description="Polar residues" evidence="2">
    <location>
        <begin position="84"/>
        <end position="95"/>
    </location>
</feature>
<dbReference type="Proteomes" id="UP000247702">
    <property type="component" value="Unassembled WGS sequence"/>
</dbReference>
<sequence>MMNRDRGSTSAKVRRPRVKTNVSSAKLDIPTQPPPLVRSNTLPPNHIVVPRVPRSPRSSSQGLSDKEKARSDDGFHSDSDKDSNQSANSNISIHSSKGYLTKTPSTKSSVVAKVRPKSSLGTMSDNSSSDKSKVELDIATLNRQLKADKQAEEAKKNRKIEDLEISIRTLTKFNAELEATNKKQAAEIQELKRKLNINDSFMSIYESDGDDEVSTPLSEIDLAEIGKDNDVRFRQIIMKITELIQNATHAIEYKSKIGGGSKVLTNAQLDSNNAEFQNPYTDKPSESLKESEFNLAEETNIYTITNKSKSNSSVVNEQTFVNDPKIKLTIENDNASSTVISSNLSLAGHEEKDQISQANIERARTVANELLSLEKKDNNVNNTQRKGLGLLLPNQNGHMLHINHSSINGSDSSQPSPRMILLYELQESLGIGDAESSKYLKENRRSLPVMSSSKINFIISPSEESQKEDDSRPSSRSQTQSNKSHVYRRRSSPSFRTSSMSNIITESRIKKNDSIMNSLPHGSDVEKRSIWAFFN</sequence>